<accession>A0A4V3W8M7</accession>
<gene>
    <name evidence="1" type="ORF">E6C50_08525</name>
</gene>
<dbReference type="RefSeq" id="WP_136402774.1">
    <property type="nucleotide sequence ID" value="NZ_SSNZ01000002.1"/>
</dbReference>
<evidence type="ECO:0000313" key="1">
    <source>
        <dbReference type="EMBL" id="THF51790.1"/>
    </source>
</evidence>
<dbReference type="Proteomes" id="UP000307507">
    <property type="component" value="Unassembled WGS sequence"/>
</dbReference>
<comment type="caution">
    <text evidence="1">The sequence shown here is derived from an EMBL/GenBank/DDBJ whole genome shotgun (WGS) entry which is preliminary data.</text>
</comment>
<proteinExistence type="predicted"/>
<name>A0A4V3W8M7_9FLAO</name>
<organism evidence="1 2">
    <name type="scientific">Flavobacterium supellecticarium</name>
    <dbReference type="NCBI Taxonomy" id="2565924"/>
    <lineage>
        <taxon>Bacteria</taxon>
        <taxon>Pseudomonadati</taxon>
        <taxon>Bacteroidota</taxon>
        <taxon>Flavobacteriia</taxon>
        <taxon>Flavobacteriales</taxon>
        <taxon>Flavobacteriaceae</taxon>
        <taxon>Flavobacterium</taxon>
    </lineage>
</organism>
<evidence type="ECO:0000313" key="2">
    <source>
        <dbReference type="Proteomes" id="UP000307507"/>
    </source>
</evidence>
<reference evidence="1 2" key="1">
    <citation type="submission" date="2019-04" db="EMBL/GenBank/DDBJ databases">
        <title>Flavobacterium sp. nov. isolated from construction timber.</title>
        <authorList>
            <person name="Lin S.-Y."/>
            <person name="Chang C.-T."/>
            <person name="Young C.-C."/>
        </authorList>
    </citation>
    <scope>NUCLEOTIDE SEQUENCE [LARGE SCALE GENOMIC DNA]</scope>
    <source>
        <strain evidence="1 2">CC-CTC003</strain>
    </source>
</reference>
<dbReference type="AlphaFoldDB" id="A0A4V3W8M7"/>
<dbReference type="EMBL" id="SSNZ01000002">
    <property type="protein sequence ID" value="THF51790.1"/>
    <property type="molecule type" value="Genomic_DNA"/>
</dbReference>
<protein>
    <submittedName>
        <fullName evidence="1">Uncharacterized protein</fullName>
    </submittedName>
</protein>
<sequence>MKNYPIYKNGKNKKIRVEAEKNIDHAIELADYHVVNNWAVYELFTGGPDISDYDRAIFYDDFKRPSFFGSNMSNLLNQIKGKINIL</sequence>
<dbReference type="OrthoDB" id="1451120at2"/>
<keyword evidence="2" id="KW-1185">Reference proteome</keyword>